<dbReference type="PROSITE" id="PS50110">
    <property type="entry name" value="RESPONSE_REGULATORY"/>
    <property type="match status" value="1"/>
</dbReference>
<dbReference type="HOGENOM" id="CLU_000445_69_15_4"/>
<dbReference type="Gene3D" id="3.40.50.2300">
    <property type="match status" value="1"/>
</dbReference>
<keyword evidence="1" id="KW-0597">Phosphoprotein</keyword>
<dbReference type="InterPro" id="IPR050595">
    <property type="entry name" value="Bact_response_regulator"/>
</dbReference>
<evidence type="ECO:0000256" key="2">
    <source>
        <dbReference type="PROSITE-ProRule" id="PRU00169"/>
    </source>
</evidence>
<dbReference type="PANTHER" id="PTHR44591">
    <property type="entry name" value="STRESS RESPONSE REGULATOR PROTEIN 1"/>
    <property type="match status" value="1"/>
</dbReference>
<dbReference type="EMBL" id="CM000833">
    <property type="protein sequence ID" value="EET03077.1"/>
    <property type="molecule type" value="Genomic_DNA"/>
</dbReference>
<dbReference type="InterPro" id="IPR001789">
    <property type="entry name" value="Sig_transdc_resp-reg_receiver"/>
</dbReference>
<protein>
    <submittedName>
        <fullName evidence="4">Response regulator</fullName>
    </submittedName>
</protein>
<dbReference type="RefSeq" id="WP_004528394.1">
    <property type="nucleotide sequence ID" value="NZ_CM000833.1"/>
</dbReference>
<comment type="caution">
    <text evidence="2">Lacks conserved residue(s) required for the propagation of feature annotation.</text>
</comment>
<evidence type="ECO:0000256" key="1">
    <source>
        <dbReference type="ARBA" id="ARBA00022553"/>
    </source>
</evidence>
<dbReference type="SMART" id="SM00448">
    <property type="entry name" value="REC"/>
    <property type="match status" value="1"/>
</dbReference>
<dbReference type="Pfam" id="PF00072">
    <property type="entry name" value="Response_reg"/>
    <property type="match status" value="1"/>
</dbReference>
<dbReference type="InterPro" id="IPR011006">
    <property type="entry name" value="CheY-like_superfamily"/>
</dbReference>
<gene>
    <name evidence="4" type="ORF">BURPS1710A_A0716</name>
</gene>
<evidence type="ECO:0000259" key="3">
    <source>
        <dbReference type="PROSITE" id="PS50110"/>
    </source>
</evidence>
<proteinExistence type="predicted"/>
<dbReference type="GeneID" id="93063306"/>
<dbReference type="PANTHER" id="PTHR44591:SF3">
    <property type="entry name" value="RESPONSE REGULATORY DOMAIN-CONTAINING PROTEIN"/>
    <property type="match status" value="1"/>
</dbReference>
<dbReference type="SUPFAM" id="SSF52172">
    <property type="entry name" value="CheY-like"/>
    <property type="match status" value="1"/>
</dbReference>
<organism evidence="4">
    <name type="scientific">Burkholderia pseudomallei 1710a</name>
    <dbReference type="NCBI Taxonomy" id="320371"/>
    <lineage>
        <taxon>Bacteria</taxon>
        <taxon>Pseudomonadati</taxon>
        <taxon>Pseudomonadota</taxon>
        <taxon>Betaproteobacteria</taxon>
        <taxon>Burkholderiales</taxon>
        <taxon>Burkholderiaceae</taxon>
        <taxon>Burkholderia</taxon>
        <taxon>pseudomallei group</taxon>
    </lineage>
</organism>
<dbReference type="GO" id="GO:0000160">
    <property type="term" value="P:phosphorelay signal transduction system"/>
    <property type="evidence" value="ECO:0007669"/>
    <property type="project" value="InterPro"/>
</dbReference>
<dbReference type="CDD" id="cd17535">
    <property type="entry name" value="REC_NarL-like"/>
    <property type="match status" value="1"/>
</dbReference>
<reference evidence="4" key="1">
    <citation type="submission" date="2009-05" db="EMBL/GenBank/DDBJ databases">
        <authorList>
            <person name="Harkins D.M."/>
            <person name="DeShazer D."/>
            <person name="Woods D.E."/>
            <person name="Brinkac L.M."/>
            <person name="Brown K.A."/>
            <person name="Hung G.C."/>
            <person name="Tuanyok A."/>
            <person name="Zhang B."/>
            <person name="Nierman W.C."/>
        </authorList>
    </citation>
    <scope>NUCLEOTIDE SEQUENCE [LARGE SCALE GENOMIC DNA]</scope>
    <source>
        <strain evidence="4">1710a</strain>
    </source>
</reference>
<evidence type="ECO:0000313" key="4">
    <source>
        <dbReference type="EMBL" id="EET03077.1"/>
    </source>
</evidence>
<name>A0A0E1W0A6_BURPE</name>
<sequence length="136" mass="14219">MDAREPIPSLKVFLVDYAALVRNRLTSLLETIRGVEVVGEAEDVPAALAGILETGADVAVIELRLTGGSGLELISALTRAAPRVVKIVLTNLSGAAFRAACSDAGADFFFDKTADVDAACRTVRTLAGAHRPRAAE</sequence>
<feature type="domain" description="Response regulatory" evidence="3">
    <location>
        <begin position="11"/>
        <end position="127"/>
    </location>
</feature>
<accession>A0A0E1W0A6</accession>
<dbReference type="InterPro" id="IPR058245">
    <property type="entry name" value="NreC/VraR/RcsB-like_REC"/>
</dbReference>
<dbReference type="AlphaFoldDB" id="A0A0E1W0A6"/>
<dbReference type="Proteomes" id="UP000001812">
    <property type="component" value="Chromosome II"/>
</dbReference>